<sequence>MKRPAIRTAIPQRRYRIGDFTAVVLGEIESEDGIAYRYVFAMVQDGASEPGFYVLSVNSPGAANDCALRVLAPDLERELDVSGRWRDLDAFCEQAIALAQQVLRLEDEQAHRLL</sequence>
<gene>
    <name evidence="1" type="ORF">THITH_00765</name>
</gene>
<proteinExistence type="predicted"/>
<dbReference type="KEGG" id="tti:THITH_00765"/>
<organism evidence="1 2">
    <name type="scientific">Thioalkalivibrio paradoxus ARh 1</name>
    <dbReference type="NCBI Taxonomy" id="713585"/>
    <lineage>
        <taxon>Bacteria</taxon>
        <taxon>Pseudomonadati</taxon>
        <taxon>Pseudomonadota</taxon>
        <taxon>Gammaproteobacteria</taxon>
        <taxon>Chromatiales</taxon>
        <taxon>Ectothiorhodospiraceae</taxon>
        <taxon>Thioalkalivibrio</taxon>
    </lineage>
</organism>
<accession>W0DJI2</accession>
<reference evidence="1 2" key="1">
    <citation type="submission" date="2013-12" db="EMBL/GenBank/DDBJ databases">
        <authorList>
            <consortium name="DOE Joint Genome Institute"/>
            <person name="Muyzer G."/>
            <person name="Huntemann M."/>
            <person name="Han J."/>
            <person name="Chen A."/>
            <person name="Kyrpides N."/>
            <person name="Mavromatis K."/>
            <person name="Markowitz V."/>
            <person name="Palaniappan K."/>
            <person name="Ivanova N."/>
            <person name="Schaumberg A."/>
            <person name="Pati A."/>
            <person name="Liolios K."/>
            <person name="Nordberg H.P."/>
            <person name="Cantor M.N."/>
            <person name="Hua S.X."/>
            <person name="Woyke T."/>
        </authorList>
    </citation>
    <scope>NUCLEOTIDE SEQUENCE [LARGE SCALE GENOMIC DNA]</scope>
    <source>
        <strain evidence="1 2">ARh 1</strain>
    </source>
</reference>
<dbReference type="RefSeq" id="WP_006746436.1">
    <property type="nucleotide sequence ID" value="NZ_CP007029.1"/>
</dbReference>
<dbReference type="EMBL" id="CP007029">
    <property type="protein sequence ID" value="AHE97050.1"/>
    <property type="molecule type" value="Genomic_DNA"/>
</dbReference>
<protein>
    <submittedName>
        <fullName evidence="1">Uncharacterized protein</fullName>
    </submittedName>
</protein>
<keyword evidence="2" id="KW-1185">Reference proteome</keyword>
<dbReference type="OrthoDB" id="7060864at2"/>
<evidence type="ECO:0000313" key="2">
    <source>
        <dbReference type="Proteomes" id="UP000005289"/>
    </source>
</evidence>
<dbReference type="AlphaFoldDB" id="W0DJI2"/>
<dbReference type="HOGENOM" id="CLU_2120012_0_0_6"/>
<evidence type="ECO:0000313" key="1">
    <source>
        <dbReference type="EMBL" id="AHE97050.1"/>
    </source>
</evidence>
<name>W0DJI2_9GAMM</name>
<dbReference type="Proteomes" id="UP000005289">
    <property type="component" value="Chromosome"/>
</dbReference>